<dbReference type="SUPFAM" id="SSF144232">
    <property type="entry name" value="HIT/MYND zinc finger-like"/>
    <property type="match status" value="1"/>
</dbReference>
<proteinExistence type="predicted"/>
<dbReference type="PROSITE" id="PS50865">
    <property type="entry name" value="ZF_MYND_2"/>
    <property type="match status" value="1"/>
</dbReference>
<dbReference type="OrthoDB" id="341421at2759"/>
<accession>M2ZFB4</accession>
<name>M2ZFB4_PSEFD</name>
<dbReference type="GeneID" id="19334093"/>
<sequence length="775" mass="87051">MLPASIGKYQYRCSIHVVSIGVFAKDMQLSQRRPWRGPPSQIALKLMKNAKPAKIAPMPPPKERYWQEYRSVQCRFSSRASPIREQGHLNKAVEDVSRCSKCGGGWGDVLTAEITLSTSAALGNLSMDCSATHHDASSRASSRLKDVSPYSIQTADAARTVLMASSNAEVTIPETIGGFRIRHQNDKCHTCGNKSASDALLMCSKCHWALYCDASCQKAHWEIHKRECKVLTSNPKACSGPPYTSRQMVNSDVQKLRIGFGHGFDHVREVMECIRRAGLNHTVKTLCLTQLYNAAEGTTVYIFEEPMDSKDFQNRVSWQHREHQSMLQVAIDDTDLGHPSYSRMWIARILGILFGAHASPLCDIKSRRTNPQLRHGASFPGPKSVFVTRAIGLKFRQDSAPPPPAQRQWSRGDIAPTHYDFEGAIRGSPNDLQWQPVSRTFKSSDTIFQSAAIWLQIPKQKLRDMHEQSTISSFDVLRPLSKDGTLPATSSIHSRFYIGPGTISSLINNLAPKLIPDPSKRTKSLHRTATRSHNRGISRMEKRFRGGMFSAYISVDCYSNHHHPALSIQRPSSSIRKRPIFNESALLKEYKVDDLARGFGVGFLWSLSAGSAKTLSARRLIRKGSTPDAVLQHVLPHSILYKFLPSLRAPLKPRDIDFQEFDRGSAKIERRSYTWPRSGRGNHSKNCSSSRQMRVCFFDRVHHVMEQQLYGDWFWFDPCQLGMRVIRLEPRSCSCRAAVRECQVSLFAVVSFTSLPDRKWGSSPVSRASLTPTAA</sequence>
<protein>
    <recommendedName>
        <fullName evidence="5">MYND-type domain-containing protein</fullName>
    </recommendedName>
</protein>
<keyword evidence="2 4" id="KW-0863">Zinc-finger</keyword>
<dbReference type="RefSeq" id="XP_007931574.1">
    <property type="nucleotide sequence ID" value="XM_007933383.1"/>
</dbReference>
<keyword evidence="1" id="KW-0479">Metal-binding</keyword>
<dbReference type="HOGENOM" id="CLU_360965_0_0_1"/>
<dbReference type="Pfam" id="PF01753">
    <property type="entry name" value="zf-MYND"/>
    <property type="match status" value="1"/>
</dbReference>
<dbReference type="EMBL" id="KB446564">
    <property type="protein sequence ID" value="EME77804.1"/>
    <property type="molecule type" value="Genomic_DNA"/>
</dbReference>
<evidence type="ECO:0000256" key="1">
    <source>
        <dbReference type="ARBA" id="ARBA00022723"/>
    </source>
</evidence>
<dbReference type="VEuPathDB" id="FungiDB:MYCFIDRAFT_179288"/>
<gene>
    <name evidence="6" type="ORF">MYCFIDRAFT_179288</name>
</gene>
<dbReference type="Proteomes" id="UP000016932">
    <property type="component" value="Unassembled WGS sequence"/>
</dbReference>
<evidence type="ECO:0000313" key="6">
    <source>
        <dbReference type="EMBL" id="EME77804.1"/>
    </source>
</evidence>
<dbReference type="Gene3D" id="6.10.140.2220">
    <property type="match status" value="1"/>
</dbReference>
<dbReference type="InterPro" id="IPR002893">
    <property type="entry name" value="Znf_MYND"/>
</dbReference>
<organism evidence="6 7">
    <name type="scientific">Pseudocercospora fijiensis (strain CIRAD86)</name>
    <name type="common">Black leaf streak disease fungus</name>
    <name type="synonym">Mycosphaerella fijiensis</name>
    <dbReference type="NCBI Taxonomy" id="383855"/>
    <lineage>
        <taxon>Eukaryota</taxon>
        <taxon>Fungi</taxon>
        <taxon>Dikarya</taxon>
        <taxon>Ascomycota</taxon>
        <taxon>Pezizomycotina</taxon>
        <taxon>Dothideomycetes</taxon>
        <taxon>Dothideomycetidae</taxon>
        <taxon>Mycosphaerellales</taxon>
        <taxon>Mycosphaerellaceae</taxon>
        <taxon>Pseudocercospora</taxon>
    </lineage>
</organism>
<reference evidence="6 7" key="1">
    <citation type="journal article" date="2012" name="PLoS Pathog.">
        <title>Diverse lifestyles and strategies of plant pathogenesis encoded in the genomes of eighteen Dothideomycetes fungi.</title>
        <authorList>
            <person name="Ohm R.A."/>
            <person name="Feau N."/>
            <person name="Henrissat B."/>
            <person name="Schoch C.L."/>
            <person name="Horwitz B.A."/>
            <person name="Barry K.W."/>
            <person name="Condon B.J."/>
            <person name="Copeland A.C."/>
            <person name="Dhillon B."/>
            <person name="Glaser F."/>
            <person name="Hesse C.N."/>
            <person name="Kosti I."/>
            <person name="LaButti K."/>
            <person name="Lindquist E.A."/>
            <person name="Lucas S."/>
            <person name="Salamov A.A."/>
            <person name="Bradshaw R.E."/>
            <person name="Ciuffetti L."/>
            <person name="Hamelin R.C."/>
            <person name="Kema G.H.J."/>
            <person name="Lawrence C."/>
            <person name="Scott J.A."/>
            <person name="Spatafora J.W."/>
            <person name="Turgeon B.G."/>
            <person name="de Wit P.J.G.M."/>
            <person name="Zhong S."/>
            <person name="Goodwin S.B."/>
            <person name="Grigoriev I.V."/>
        </authorList>
    </citation>
    <scope>NUCLEOTIDE SEQUENCE [LARGE SCALE GENOMIC DNA]</scope>
    <source>
        <strain evidence="6 7">CIRAD86</strain>
    </source>
</reference>
<keyword evidence="7" id="KW-1185">Reference proteome</keyword>
<feature type="domain" description="MYND-type" evidence="5">
    <location>
        <begin position="188"/>
        <end position="228"/>
    </location>
</feature>
<dbReference type="KEGG" id="pfj:MYCFIDRAFT_179288"/>
<evidence type="ECO:0000313" key="7">
    <source>
        <dbReference type="Proteomes" id="UP000016932"/>
    </source>
</evidence>
<dbReference type="GO" id="GO:0008270">
    <property type="term" value="F:zinc ion binding"/>
    <property type="evidence" value="ECO:0007669"/>
    <property type="project" value="UniProtKB-KW"/>
</dbReference>
<evidence type="ECO:0000256" key="3">
    <source>
        <dbReference type="ARBA" id="ARBA00022833"/>
    </source>
</evidence>
<evidence type="ECO:0000259" key="5">
    <source>
        <dbReference type="PROSITE" id="PS50865"/>
    </source>
</evidence>
<evidence type="ECO:0000256" key="2">
    <source>
        <dbReference type="ARBA" id="ARBA00022771"/>
    </source>
</evidence>
<keyword evidence="3" id="KW-0862">Zinc</keyword>
<evidence type="ECO:0000256" key="4">
    <source>
        <dbReference type="PROSITE-ProRule" id="PRU00134"/>
    </source>
</evidence>
<dbReference type="AlphaFoldDB" id="M2ZFB4"/>